<evidence type="ECO:0000256" key="1">
    <source>
        <dbReference type="ARBA" id="ARBA00022691"/>
    </source>
</evidence>
<keyword evidence="7" id="KW-0670">Pyruvate</keyword>
<organism evidence="7 8">
    <name type="scientific">Ezakiella coagulans</name>
    <dbReference type="NCBI Taxonomy" id="46507"/>
    <lineage>
        <taxon>Bacteria</taxon>
        <taxon>Bacillati</taxon>
        <taxon>Bacillota</taxon>
        <taxon>Tissierellia</taxon>
        <taxon>Ezakiella</taxon>
    </lineage>
</organism>
<feature type="binding site" evidence="5">
    <location>
        <position position="63"/>
    </location>
    <ligand>
        <name>[4Fe-4S] cluster</name>
        <dbReference type="ChEBI" id="CHEBI:49883"/>
        <note>4Fe-4S-S-AdoMet</note>
    </ligand>
</feature>
<name>A0A2U1E3W8_9FIRM</name>
<evidence type="ECO:0000259" key="6">
    <source>
        <dbReference type="Pfam" id="PF04055"/>
    </source>
</evidence>
<dbReference type="InterPro" id="IPR016431">
    <property type="entry name" value="Pyrv-formate_lyase-activ_prd"/>
</dbReference>
<gene>
    <name evidence="7" type="ORF">C7381_105105</name>
</gene>
<keyword evidence="1 5" id="KW-0949">S-adenosyl-L-methionine</keyword>
<evidence type="ECO:0000313" key="8">
    <source>
        <dbReference type="Proteomes" id="UP000245793"/>
    </source>
</evidence>
<feature type="domain" description="Radical SAM core" evidence="6">
    <location>
        <begin position="51"/>
        <end position="184"/>
    </location>
</feature>
<dbReference type="InterPro" id="IPR040085">
    <property type="entry name" value="MJ0674-like"/>
</dbReference>
<feature type="binding site" evidence="5">
    <location>
        <position position="60"/>
    </location>
    <ligand>
        <name>[4Fe-4S] cluster</name>
        <dbReference type="ChEBI" id="CHEBI:49883"/>
        <note>4Fe-4S-S-AdoMet</note>
    </ligand>
</feature>
<dbReference type="SFLD" id="SFLDS00029">
    <property type="entry name" value="Radical_SAM"/>
    <property type="match status" value="1"/>
</dbReference>
<comment type="caution">
    <text evidence="7">The sequence shown here is derived from an EMBL/GenBank/DDBJ whole genome shotgun (WGS) entry which is preliminary data.</text>
</comment>
<dbReference type="Pfam" id="PF04055">
    <property type="entry name" value="Radical_SAM"/>
    <property type="match status" value="1"/>
</dbReference>
<dbReference type="GO" id="GO:0051536">
    <property type="term" value="F:iron-sulfur cluster binding"/>
    <property type="evidence" value="ECO:0007669"/>
    <property type="project" value="UniProtKB-KW"/>
</dbReference>
<dbReference type="RefSeq" id="WP_116480176.1">
    <property type="nucleotide sequence ID" value="NZ_CP096650.1"/>
</dbReference>
<keyword evidence="3 5" id="KW-0408">Iron</keyword>
<proteinExistence type="predicted"/>
<keyword evidence="4 5" id="KW-0411">Iron-sulfur</keyword>
<evidence type="ECO:0000256" key="4">
    <source>
        <dbReference type="ARBA" id="ARBA00023014"/>
    </source>
</evidence>
<dbReference type="PANTHER" id="PTHR43075">
    <property type="entry name" value="FORMATE LYASE ACTIVATING ENZYME, PUTATIVE (AFU_ORTHOLOGUE AFUA_2G15630)-RELATED"/>
    <property type="match status" value="1"/>
</dbReference>
<dbReference type="SUPFAM" id="SSF102114">
    <property type="entry name" value="Radical SAM enzymes"/>
    <property type="match status" value="1"/>
</dbReference>
<dbReference type="InterPro" id="IPR013785">
    <property type="entry name" value="Aldolase_TIM"/>
</dbReference>
<evidence type="ECO:0000256" key="2">
    <source>
        <dbReference type="ARBA" id="ARBA00022723"/>
    </source>
</evidence>
<dbReference type="Gene3D" id="3.20.20.70">
    <property type="entry name" value="Aldolase class I"/>
    <property type="match status" value="1"/>
</dbReference>
<dbReference type="PIRSF" id="PIRSF004869">
    <property type="entry name" value="PflX_prd"/>
    <property type="match status" value="1"/>
</dbReference>
<dbReference type="InterPro" id="IPR058240">
    <property type="entry name" value="rSAM_sf"/>
</dbReference>
<accession>A0A2U1E3W8</accession>
<dbReference type="EMBL" id="QEKV01000005">
    <property type="protein sequence ID" value="PVY94399.1"/>
    <property type="molecule type" value="Genomic_DNA"/>
</dbReference>
<dbReference type="SFLD" id="SFLDG01099">
    <property type="entry name" value="Uncharacterised_Radical_SAM_Su"/>
    <property type="match status" value="1"/>
</dbReference>
<evidence type="ECO:0000256" key="3">
    <source>
        <dbReference type="ARBA" id="ARBA00023004"/>
    </source>
</evidence>
<reference evidence="7 8" key="1">
    <citation type="submission" date="2018-04" db="EMBL/GenBank/DDBJ databases">
        <title>Genomic Encyclopedia of Type Strains, Phase IV (KMG-IV): sequencing the most valuable type-strain genomes for metagenomic binning, comparative biology and taxonomic classification.</title>
        <authorList>
            <person name="Goeker M."/>
        </authorList>
    </citation>
    <scope>NUCLEOTIDE SEQUENCE [LARGE SCALE GENOMIC DNA]</scope>
    <source>
        <strain evidence="7 8">DSM 20705</strain>
    </source>
</reference>
<dbReference type="GO" id="GO:0046872">
    <property type="term" value="F:metal ion binding"/>
    <property type="evidence" value="ECO:0007669"/>
    <property type="project" value="UniProtKB-KW"/>
</dbReference>
<keyword evidence="7" id="KW-0456">Lyase</keyword>
<evidence type="ECO:0000256" key="5">
    <source>
        <dbReference type="PIRSR" id="PIRSR004869-50"/>
    </source>
</evidence>
<protein>
    <submittedName>
        <fullName evidence="7">Putative pyruvate formate lyase activating enzyme</fullName>
    </submittedName>
</protein>
<comment type="cofactor">
    <cofactor evidence="5">
        <name>[4Fe-4S] cluster</name>
        <dbReference type="ChEBI" id="CHEBI:49883"/>
    </cofactor>
    <text evidence="5">Binds 1 [4Fe-4S] cluster. The cluster is coordinated with 3 cysteines and an exchangeable S-adenosyl-L-methionine.</text>
</comment>
<dbReference type="Proteomes" id="UP000245793">
    <property type="component" value="Unassembled WGS sequence"/>
</dbReference>
<feature type="binding site" evidence="5">
    <location>
        <position position="56"/>
    </location>
    <ligand>
        <name>[4Fe-4S] cluster</name>
        <dbReference type="ChEBI" id="CHEBI:49883"/>
        <note>4Fe-4S-S-AdoMet</note>
    </ligand>
</feature>
<dbReference type="PANTHER" id="PTHR43075:SF1">
    <property type="entry name" value="FORMATE LYASE ACTIVATING ENZYME, PUTATIVE (AFU_ORTHOLOGUE AFUA_2G15630)-RELATED"/>
    <property type="match status" value="1"/>
</dbReference>
<evidence type="ECO:0000313" key="7">
    <source>
        <dbReference type="EMBL" id="PVY94399.1"/>
    </source>
</evidence>
<dbReference type="CDD" id="cd01335">
    <property type="entry name" value="Radical_SAM"/>
    <property type="match status" value="1"/>
</dbReference>
<sequence>MNCNICPKKCNVDRKTTLGFCRAPYDYAVSKAMLHMWEEPAVSGENGSGTIFFAGCNMRCVFCQNFEISQLREKNYITMDDEKLSDVMISLMEKNANNINLVSPMHYADRLPGAIRLAKDKGLDIPIVYNTNSYELVETLSMLDGLVDVYLADFKYVSTELSKKYSGTRDYFEYADKAVREMFRQVGETVYDEKGLIKKGVIVRILLLPGHVLDAKAVFKKLFNEYGNKIAYSLMNQYCPLFGAKNFPEINRDVTGKEYNRFVNFALDMGFTNGFIQGEKRRENGKKSIYTPDFDLGGLDIEK</sequence>
<dbReference type="GO" id="GO:0016829">
    <property type="term" value="F:lyase activity"/>
    <property type="evidence" value="ECO:0007669"/>
    <property type="project" value="UniProtKB-KW"/>
</dbReference>
<dbReference type="AlphaFoldDB" id="A0A2U1E3W8"/>
<dbReference type="InterPro" id="IPR007197">
    <property type="entry name" value="rSAM"/>
</dbReference>
<keyword evidence="2 5" id="KW-0479">Metal-binding</keyword>
<keyword evidence="8" id="KW-1185">Reference proteome</keyword>